<proteinExistence type="predicted"/>
<evidence type="ECO:0000313" key="4">
    <source>
        <dbReference type="Proteomes" id="UP000218377"/>
    </source>
</evidence>
<evidence type="ECO:0000259" key="2">
    <source>
        <dbReference type="SMART" id="SM00470"/>
    </source>
</evidence>
<feature type="region of interest" description="Disordered" evidence="1">
    <location>
        <begin position="124"/>
        <end position="176"/>
    </location>
</feature>
<dbReference type="AlphaFoldDB" id="A0A2A3WZF5"/>
<dbReference type="EMBL" id="NRGX01000001">
    <property type="protein sequence ID" value="PCC16861.1"/>
    <property type="molecule type" value="Genomic_DNA"/>
</dbReference>
<comment type="caution">
    <text evidence="3">The sequence shown here is derived from an EMBL/GenBank/DDBJ whole genome shotgun (WGS) entry which is preliminary data.</text>
</comment>
<dbReference type="SUPFAM" id="SSF110849">
    <property type="entry name" value="ParB/Sulfiredoxin"/>
    <property type="match status" value="1"/>
</dbReference>
<feature type="compositionally biased region" description="Acidic residues" evidence="1">
    <location>
        <begin position="408"/>
        <end position="417"/>
    </location>
</feature>
<feature type="domain" description="ParB-like N-terminal" evidence="2">
    <location>
        <begin position="8"/>
        <end position="94"/>
    </location>
</feature>
<dbReference type="Proteomes" id="UP000218377">
    <property type="component" value="Unassembled WGS sequence"/>
</dbReference>
<dbReference type="SMART" id="SM00470">
    <property type="entry name" value="ParB"/>
    <property type="match status" value="1"/>
</dbReference>
<feature type="region of interest" description="Disordered" evidence="1">
    <location>
        <begin position="348"/>
        <end position="417"/>
    </location>
</feature>
<protein>
    <recommendedName>
        <fullName evidence="2">ParB-like N-terminal domain-containing protein</fullName>
    </recommendedName>
</protein>
<dbReference type="Pfam" id="PF02195">
    <property type="entry name" value="ParB_N"/>
    <property type="match status" value="1"/>
</dbReference>
<reference evidence="3 4" key="1">
    <citation type="journal article" date="2017" name="Elife">
        <title>Extensive horizontal gene transfer in cheese-associated bacteria.</title>
        <authorList>
            <person name="Bonham K.S."/>
            <person name="Wolfe B.E."/>
            <person name="Dutton R.J."/>
        </authorList>
    </citation>
    <scope>NUCLEOTIDE SEQUENCE [LARGE SCALE GENOMIC DNA]</scope>
    <source>
        <strain evidence="3 4">JB5</strain>
    </source>
</reference>
<dbReference type="GO" id="GO:0007059">
    <property type="term" value="P:chromosome segregation"/>
    <property type="evidence" value="ECO:0007669"/>
    <property type="project" value="TreeGrafter"/>
</dbReference>
<feature type="compositionally biased region" description="Acidic residues" evidence="1">
    <location>
        <begin position="360"/>
        <end position="372"/>
    </location>
</feature>
<organism evidence="3 4">
    <name type="scientific">Brevibacterium aurantiacum</name>
    <dbReference type="NCBI Taxonomy" id="273384"/>
    <lineage>
        <taxon>Bacteria</taxon>
        <taxon>Bacillati</taxon>
        <taxon>Actinomycetota</taxon>
        <taxon>Actinomycetes</taxon>
        <taxon>Micrococcales</taxon>
        <taxon>Brevibacteriaceae</taxon>
        <taxon>Brevibacterium</taxon>
    </lineage>
</organism>
<evidence type="ECO:0000256" key="1">
    <source>
        <dbReference type="SAM" id="MobiDB-lite"/>
    </source>
</evidence>
<gene>
    <name evidence="3" type="ORF">CIK79_00205</name>
</gene>
<dbReference type="InterPro" id="IPR003115">
    <property type="entry name" value="ParB_N"/>
</dbReference>
<name>A0A2A3WZF5_BREAU</name>
<dbReference type="GO" id="GO:0005694">
    <property type="term" value="C:chromosome"/>
    <property type="evidence" value="ECO:0007669"/>
    <property type="project" value="TreeGrafter"/>
</dbReference>
<dbReference type="PANTHER" id="PTHR33375:SF1">
    <property type="entry name" value="CHROMOSOME-PARTITIONING PROTEIN PARB-RELATED"/>
    <property type="match status" value="1"/>
</dbReference>
<sequence>MSRSHLVMDHAIGEIVRGHSYRRDLDDLDELCESIRERGLLTPPSVTESSVLIAGSRRLAAMERLGYRVTPVWVVHGVSDRLSQVLAMRDEQTLRRELKPVEQAELYEELKALYAEDAARRKEATQFGSLTRDEDGDDGDAGHGGADSAPPVAGNDHKARVQAAKAVSGRDSRTQMEQISELKRIAADDDEDPMVRQDAAEALIELNEDGKVNGRYVRVKAAQGVARLRGWAEHPDTAEDIRQAATEELAAVSADLPPAERAKEAGLAVARVQKRIDAARPEQVGWADVDPLMRQKHAVRKLVDLLRREHGWWERFDPAEIGKYATAEQWELIDTYLTGTATFGEAARDARSVAVSEPEAPGEEPQPDEDTPETSVEPEPVEDTGADGDPNTDEAKDDAAGEPAVESENGEGADVEE</sequence>
<feature type="compositionally biased region" description="Acidic residues" evidence="1">
    <location>
        <begin position="379"/>
        <end position="392"/>
    </location>
</feature>
<evidence type="ECO:0000313" key="3">
    <source>
        <dbReference type="EMBL" id="PCC16861.1"/>
    </source>
</evidence>
<dbReference type="RefSeq" id="WP_096157113.1">
    <property type="nucleotide sequence ID" value="NZ_NRGX01000001.1"/>
</dbReference>
<dbReference type="Gene3D" id="3.90.1530.30">
    <property type="match status" value="1"/>
</dbReference>
<dbReference type="InterPro" id="IPR036086">
    <property type="entry name" value="ParB/Sulfiredoxin_sf"/>
</dbReference>
<dbReference type="InterPro" id="IPR050336">
    <property type="entry name" value="Chromosome_partition/occlusion"/>
</dbReference>
<accession>A0A2A3WZF5</accession>
<dbReference type="PANTHER" id="PTHR33375">
    <property type="entry name" value="CHROMOSOME-PARTITIONING PROTEIN PARB-RELATED"/>
    <property type="match status" value="1"/>
</dbReference>